<dbReference type="Pfam" id="PF01395">
    <property type="entry name" value="PBP_GOBP"/>
    <property type="match status" value="1"/>
</dbReference>
<dbReference type="EMBL" id="MH716477">
    <property type="protein sequence ID" value="QFO46777.1"/>
    <property type="molecule type" value="mRNA"/>
</dbReference>
<dbReference type="AlphaFoldDB" id="A0A6B7M5T0"/>
<name>A0A6B7M5T0_CYLFO</name>
<dbReference type="CDD" id="cd23992">
    <property type="entry name" value="PBP_GOBP"/>
    <property type="match status" value="1"/>
</dbReference>
<gene>
    <name evidence="2" type="primary">OBP13</name>
</gene>
<protein>
    <submittedName>
        <fullName evidence="2">Odorant binding protein</fullName>
    </submittedName>
</protein>
<dbReference type="Gene3D" id="1.10.238.20">
    <property type="entry name" value="Pheromone/general odorant binding protein domain"/>
    <property type="match status" value="1"/>
</dbReference>
<evidence type="ECO:0000313" key="2">
    <source>
        <dbReference type="EMBL" id="QFO46777.1"/>
    </source>
</evidence>
<reference evidence="2" key="1">
    <citation type="submission" date="2018-08" db="EMBL/GenBank/DDBJ databases">
        <title>Functional characterizations of odorant binding protein from Cylas formicarius (Fabricius).</title>
        <authorList>
            <person name="Hua J."/>
            <person name="Chen T."/>
            <person name="Huang Y."/>
            <person name="Li Y."/>
            <person name="Wu C."/>
            <person name="Li H."/>
            <person name="Chen K."/>
            <person name="Li Z."/>
            <person name="Ma D."/>
        </authorList>
    </citation>
    <scope>NUCLEOTIDE SEQUENCE</scope>
</reference>
<accession>A0A6B7M5T0</accession>
<dbReference type="InterPro" id="IPR036728">
    <property type="entry name" value="PBP_GOBP_sf"/>
</dbReference>
<organism evidence="2">
    <name type="scientific">Cylas formicarius</name>
    <name type="common">Sweet potato weevil</name>
    <name type="synonym">Attelabus formicarius</name>
    <dbReference type="NCBI Taxonomy" id="197179"/>
    <lineage>
        <taxon>Eukaryota</taxon>
        <taxon>Metazoa</taxon>
        <taxon>Ecdysozoa</taxon>
        <taxon>Arthropoda</taxon>
        <taxon>Hexapoda</taxon>
        <taxon>Insecta</taxon>
        <taxon>Pterygota</taxon>
        <taxon>Neoptera</taxon>
        <taxon>Endopterygota</taxon>
        <taxon>Coleoptera</taxon>
        <taxon>Polyphaga</taxon>
        <taxon>Cucujiformia</taxon>
        <taxon>Brentidae</taxon>
        <taxon>Cyladinae</taxon>
        <taxon>Cylas</taxon>
    </lineage>
</organism>
<dbReference type="InterPro" id="IPR006170">
    <property type="entry name" value="PBP/GOBP"/>
</dbReference>
<dbReference type="SUPFAM" id="SSF47565">
    <property type="entry name" value="Insect pheromone/odorant-binding proteins"/>
    <property type="match status" value="1"/>
</dbReference>
<feature type="chain" id="PRO_5025409140" evidence="1">
    <location>
        <begin position="17"/>
        <end position="149"/>
    </location>
</feature>
<evidence type="ECO:0000256" key="1">
    <source>
        <dbReference type="SAM" id="SignalP"/>
    </source>
</evidence>
<dbReference type="GO" id="GO:0005549">
    <property type="term" value="F:odorant binding"/>
    <property type="evidence" value="ECO:0007669"/>
    <property type="project" value="InterPro"/>
</dbReference>
<sequence length="149" mass="16736">MRQIIVLGLALTAVLAIPLTDEQKQKLSDVHGRCQNDPVTHIDDSIFEKLRKREHVELPSNFAAHELCMSKGVGLINEDGSVNKEMLRKSISHSGVEESKVEEIVNQCGENQETPEKTAIHLRKCLLKHAVQDHVAHHGHVHEHSHAHH</sequence>
<proteinExistence type="evidence at transcript level"/>
<keyword evidence="1" id="KW-0732">Signal</keyword>
<feature type="signal peptide" evidence="1">
    <location>
        <begin position="1"/>
        <end position="16"/>
    </location>
</feature>